<dbReference type="Gene3D" id="1.10.287.920">
    <property type="entry name" value="Pheromone alpha factor receptor"/>
    <property type="match status" value="1"/>
</dbReference>
<dbReference type="PRINTS" id="PR00250">
    <property type="entry name" value="GPCRSTE2"/>
</dbReference>
<dbReference type="EMBL" id="KB446535">
    <property type="protein sequence ID" value="EME49624.1"/>
    <property type="molecule type" value="Genomic_DNA"/>
</dbReference>
<dbReference type="GO" id="GO:0000750">
    <property type="term" value="P:pheromone-dependent signal transduction involved in conjugation with cellular fusion"/>
    <property type="evidence" value="ECO:0007669"/>
    <property type="project" value="TreeGrafter"/>
</dbReference>
<dbReference type="Proteomes" id="UP000016933">
    <property type="component" value="Unassembled WGS sequence"/>
</dbReference>
<reference evidence="2 3" key="2">
    <citation type="journal article" date="2012" name="PLoS Pathog.">
        <title>Diverse lifestyles and strategies of plant pathogenesis encoded in the genomes of eighteen Dothideomycetes fungi.</title>
        <authorList>
            <person name="Ohm R.A."/>
            <person name="Feau N."/>
            <person name="Henrissat B."/>
            <person name="Schoch C.L."/>
            <person name="Horwitz B.A."/>
            <person name="Barry K.W."/>
            <person name="Condon B.J."/>
            <person name="Copeland A.C."/>
            <person name="Dhillon B."/>
            <person name="Glaser F."/>
            <person name="Hesse C.N."/>
            <person name="Kosti I."/>
            <person name="LaButti K."/>
            <person name="Lindquist E.A."/>
            <person name="Lucas S."/>
            <person name="Salamov A.A."/>
            <person name="Bradshaw R.E."/>
            <person name="Ciuffetti L."/>
            <person name="Hamelin R.C."/>
            <person name="Kema G.H.J."/>
            <person name="Lawrence C."/>
            <person name="Scott J.A."/>
            <person name="Spatafora J.W."/>
            <person name="Turgeon B.G."/>
            <person name="de Wit P.J.G.M."/>
            <person name="Zhong S."/>
            <person name="Goodwin S.B."/>
            <person name="Grigoriev I.V."/>
        </authorList>
    </citation>
    <scope>NUCLEOTIDE SEQUENCE [LARGE SCALE GENOMIC DNA]</scope>
    <source>
        <strain evidence="3">NZE10 / CBS 128990</strain>
    </source>
</reference>
<feature type="transmembrane region" description="Helical" evidence="1">
    <location>
        <begin position="250"/>
        <end position="272"/>
    </location>
</feature>
<keyword evidence="2" id="KW-0675">Receptor</keyword>
<feature type="transmembrane region" description="Helical" evidence="1">
    <location>
        <begin position="50"/>
        <end position="70"/>
    </location>
</feature>
<proteinExistence type="predicted"/>
<gene>
    <name evidence="2" type="primary">pre2</name>
    <name evidence="2" type="ORF">DOTSEDRAFT_143783</name>
</gene>
<dbReference type="InterPro" id="IPR027458">
    <property type="entry name" value="STE2_TM1-TM2_sf"/>
</dbReference>
<dbReference type="PANTHER" id="PTHR28009">
    <property type="entry name" value="PHEROMONE ALPHA FACTOR RECEPTOR"/>
    <property type="match status" value="1"/>
</dbReference>
<dbReference type="AlphaFoldDB" id="N1Q4Q2"/>
<dbReference type="PANTHER" id="PTHR28009:SF1">
    <property type="entry name" value="PHEROMONE ALPHA FACTOR RECEPTOR"/>
    <property type="match status" value="1"/>
</dbReference>
<feature type="non-terminal residue" evidence="2">
    <location>
        <position position="304"/>
    </location>
</feature>
<feature type="transmembrane region" description="Helical" evidence="1">
    <location>
        <begin position="162"/>
        <end position="189"/>
    </location>
</feature>
<dbReference type="STRING" id="675120.N1Q4Q2"/>
<keyword evidence="1" id="KW-1133">Transmembrane helix</keyword>
<dbReference type="GO" id="GO:0038038">
    <property type="term" value="C:G protein-coupled receptor homodimeric complex"/>
    <property type="evidence" value="ECO:0007669"/>
    <property type="project" value="TreeGrafter"/>
</dbReference>
<protein>
    <submittedName>
        <fullName evidence="2">Class 2 pheromone receptor like protein</fullName>
    </submittedName>
</protein>
<organism evidence="2 3">
    <name type="scientific">Dothistroma septosporum (strain NZE10 / CBS 128990)</name>
    <name type="common">Red band needle blight fungus</name>
    <name type="synonym">Mycosphaerella pini</name>
    <dbReference type="NCBI Taxonomy" id="675120"/>
    <lineage>
        <taxon>Eukaryota</taxon>
        <taxon>Fungi</taxon>
        <taxon>Dikarya</taxon>
        <taxon>Ascomycota</taxon>
        <taxon>Pezizomycotina</taxon>
        <taxon>Dothideomycetes</taxon>
        <taxon>Dothideomycetidae</taxon>
        <taxon>Mycosphaerellales</taxon>
        <taxon>Mycosphaerellaceae</taxon>
        <taxon>Dothistroma</taxon>
    </lineage>
</organism>
<dbReference type="OMA" id="VSICYFS"/>
<dbReference type="eggNOG" id="ENOG502QTV4">
    <property type="taxonomic scope" value="Eukaryota"/>
</dbReference>
<keyword evidence="1" id="KW-0812">Transmembrane</keyword>
<keyword evidence="3" id="KW-1185">Reference proteome</keyword>
<dbReference type="GO" id="GO:0004932">
    <property type="term" value="F:mating-type factor pheromone receptor activity"/>
    <property type="evidence" value="ECO:0007669"/>
    <property type="project" value="InterPro"/>
</dbReference>
<dbReference type="HOGENOM" id="CLU_035056_1_1_1"/>
<feature type="transmembrane region" description="Helical" evidence="1">
    <location>
        <begin position="120"/>
        <end position="141"/>
    </location>
</feature>
<name>N1Q4Q2_DOTSN</name>
<evidence type="ECO:0000313" key="3">
    <source>
        <dbReference type="Proteomes" id="UP000016933"/>
    </source>
</evidence>
<dbReference type="Pfam" id="PF02116">
    <property type="entry name" value="STE2"/>
    <property type="match status" value="1"/>
</dbReference>
<dbReference type="InterPro" id="IPR000366">
    <property type="entry name" value="GPCR_STE2"/>
</dbReference>
<accession>N1Q4Q2</accession>
<reference evidence="3" key="1">
    <citation type="journal article" date="2012" name="PLoS Genet.">
        <title>The genomes of the fungal plant pathogens Cladosporium fulvum and Dothistroma septosporum reveal adaptation to different hosts and lifestyles but also signatures of common ancestry.</title>
        <authorList>
            <person name="de Wit P.J.G.M."/>
            <person name="van der Burgt A."/>
            <person name="Oekmen B."/>
            <person name="Stergiopoulos I."/>
            <person name="Abd-Elsalam K.A."/>
            <person name="Aerts A.L."/>
            <person name="Bahkali A.H."/>
            <person name="Beenen H.G."/>
            <person name="Chettri P."/>
            <person name="Cox M.P."/>
            <person name="Datema E."/>
            <person name="de Vries R.P."/>
            <person name="Dhillon B."/>
            <person name="Ganley A.R."/>
            <person name="Griffiths S.A."/>
            <person name="Guo Y."/>
            <person name="Hamelin R.C."/>
            <person name="Henrissat B."/>
            <person name="Kabir M.S."/>
            <person name="Jashni M.K."/>
            <person name="Kema G."/>
            <person name="Klaubauf S."/>
            <person name="Lapidus A."/>
            <person name="Levasseur A."/>
            <person name="Lindquist E."/>
            <person name="Mehrabi R."/>
            <person name="Ohm R.A."/>
            <person name="Owen T.J."/>
            <person name="Salamov A."/>
            <person name="Schwelm A."/>
            <person name="Schijlen E."/>
            <person name="Sun H."/>
            <person name="van den Burg H.A."/>
            <person name="van Ham R.C.H.J."/>
            <person name="Zhang S."/>
            <person name="Goodwin S.B."/>
            <person name="Grigoriev I.V."/>
            <person name="Collemare J."/>
            <person name="Bradshaw R.E."/>
        </authorList>
    </citation>
    <scope>NUCLEOTIDE SEQUENCE [LARGE SCALE GENOMIC DNA]</scope>
    <source>
        <strain evidence="3">NZE10 / CBS 128990</strain>
    </source>
</reference>
<feature type="transmembrane region" description="Helical" evidence="1">
    <location>
        <begin position="278"/>
        <end position="297"/>
    </location>
</feature>
<evidence type="ECO:0000256" key="1">
    <source>
        <dbReference type="SAM" id="Phobius"/>
    </source>
</evidence>
<evidence type="ECO:0000313" key="2">
    <source>
        <dbReference type="EMBL" id="EME49624.1"/>
    </source>
</evidence>
<sequence length="304" mass="33364">MLLTMDTTPTNTSFDPYNQVLTLVNPDGVTGTDVSIATIFMLQQALLEMASVYGVHVGVTTVLILLLALLTKADKRRSVVFALNMAALVAFWIRAILMLVNAGGPLLNYYNWCLGIYDNLGNAFNISIAAEIIGWLSLAAVELSLLFQVRIVCCTLRQRYRFFLAVGSAVVVLVTMAARFALAVLNIVWTMTVNGASEEKVAKLNKVQFGSTVCTLCSILIFSMAFCAKLGHAIYQRRKIGMKQFGPMQIIFVMGCQTLLIPGLFGVISFFYLRNSQVYTIMPLLVAVFLPLSAIWASTNTAKN</sequence>
<keyword evidence="1" id="KW-0472">Membrane</keyword>
<dbReference type="OrthoDB" id="5402633at2759"/>
<feature type="transmembrane region" description="Helical" evidence="1">
    <location>
        <begin position="79"/>
        <end position="100"/>
    </location>
</feature>
<feature type="transmembrane region" description="Helical" evidence="1">
    <location>
        <begin position="209"/>
        <end position="230"/>
    </location>
</feature>